<dbReference type="OrthoDB" id="6430772at2"/>
<evidence type="ECO:0000313" key="4">
    <source>
        <dbReference type="EMBL" id="SEW56154.1"/>
    </source>
</evidence>
<dbReference type="PANTHER" id="PTHR43479">
    <property type="entry name" value="ACREF/ENVCD OPERON REPRESSOR-RELATED"/>
    <property type="match status" value="1"/>
</dbReference>
<dbReference type="Pfam" id="PF00440">
    <property type="entry name" value="TetR_N"/>
    <property type="match status" value="1"/>
</dbReference>
<dbReference type="PANTHER" id="PTHR43479:SF11">
    <property type="entry name" value="ACREF_ENVCD OPERON REPRESSOR-RELATED"/>
    <property type="match status" value="1"/>
</dbReference>
<feature type="DNA-binding region" description="H-T-H motif" evidence="2">
    <location>
        <begin position="29"/>
        <end position="48"/>
    </location>
</feature>
<evidence type="ECO:0000313" key="5">
    <source>
        <dbReference type="Proteomes" id="UP000199310"/>
    </source>
</evidence>
<evidence type="ECO:0000256" key="2">
    <source>
        <dbReference type="PROSITE-ProRule" id="PRU00335"/>
    </source>
</evidence>
<dbReference type="Proteomes" id="UP000199310">
    <property type="component" value="Unassembled WGS sequence"/>
</dbReference>
<dbReference type="EMBL" id="FOJG01000002">
    <property type="protein sequence ID" value="SEW56154.1"/>
    <property type="molecule type" value="Genomic_DNA"/>
</dbReference>
<proteinExistence type="predicted"/>
<organism evidence="4 5">
    <name type="scientific">Chitinophaga arvensicola</name>
    <dbReference type="NCBI Taxonomy" id="29529"/>
    <lineage>
        <taxon>Bacteria</taxon>
        <taxon>Pseudomonadati</taxon>
        <taxon>Bacteroidota</taxon>
        <taxon>Chitinophagia</taxon>
        <taxon>Chitinophagales</taxon>
        <taxon>Chitinophagaceae</taxon>
        <taxon>Chitinophaga</taxon>
    </lineage>
</organism>
<dbReference type="RefSeq" id="WP_089903553.1">
    <property type="nucleotide sequence ID" value="NZ_FOJG01000002.1"/>
</dbReference>
<dbReference type="GO" id="GO:0003677">
    <property type="term" value="F:DNA binding"/>
    <property type="evidence" value="ECO:0007669"/>
    <property type="project" value="UniProtKB-UniRule"/>
</dbReference>
<gene>
    <name evidence="4" type="ORF">SAMN04488122_6575</name>
</gene>
<dbReference type="SUPFAM" id="SSF48498">
    <property type="entry name" value="Tetracyclin repressor-like, C-terminal domain"/>
    <property type="match status" value="1"/>
</dbReference>
<reference evidence="5" key="1">
    <citation type="submission" date="2016-10" db="EMBL/GenBank/DDBJ databases">
        <authorList>
            <person name="Varghese N."/>
            <person name="Submissions S."/>
        </authorList>
    </citation>
    <scope>NUCLEOTIDE SEQUENCE [LARGE SCALE GENOMIC DNA]</scope>
    <source>
        <strain evidence="5">DSM 3695</strain>
    </source>
</reference>
<dbReference type="InterPro" id="IPR050624">
    <property type="entry name" value="HTH-type_Tx_Regulator"/>
</dbReference>
<dbReference type="Pfam" id="PF22604">
    <property type="entry name" value="TetR_HI_0893_C"/>
    <property type="match status" value="1"/>
</dbReference>
<dbReference type="Gene3D" id="1.10.357.10">
    <property type="entry name" value="Tetracycline Repressor, domain 2"/>
    <property type="match status" value="1"/>
</dbReference>
<keyword evidence="1 2" id="KW-0238">DNA-binding</keyword>
<protein>
    <submittedName>
        <fullName evidence="4">DNA-binding transcriptional regulator, AcrR family</fullName>
    </submittedName>
</protein>
<dbReference type="PROSITE" id="PS50977">
    <property type="entry name" value="HTH_TETR_2"/>
    <property type="match status" value="1"/>
</dbReference>
<dbReference type="InterPro" id="IPR023772">
    <property type="entry name" value="DNA-bd_HTH_TetR-type_CS"/>
</dbReference>
<dbReference type="STRING" id="29529.SAMN04488122_6575"/>
<dbReference type="InterPro" id="IPR036271">
    <property type="entry name" value="Tet_transcr_reg_TetR-rel_C_sf"/>
</dbReference>
<keyword evidence="5" id="KW-1185">Reference proteome</keyword>
<accession>A0A1I0SDF6</accession>
<dbReference type="InterPro" id="IPR001647">
    <property type="entry name" value="HTH_TetR"/>
</dbReference>
<evidence type="ECO:0000256" key="1">
    <source>
        <dbReference type="ARBA" id="ARBA00023125"/>
    </source>
</evidence>
<name>A0A1I0SDF6_9BACT</name>
<evidence type="ECO:0000259" key="3">
    <source>
        <dbReference type="PROSITE" id="PS50977"/>
    </source>
</evidence>
<dbReference type="SUPFAM" id="SSF46689">
    <property type="entry name" value="Homeodomain-like"/>
    <property type="match status" value="1"/>
</dbReference>
<feature type="domain" description="HTH tetR-type" evidence="3">
    <location>
        <begin position="6"/>
        <end position="66"/>
    </location>
</feature>
<dbReference type="PROSITE" id="PS01081">
    <property type="entry name" value="HTH_TETR_1"/>
    <property type="match status" value="1"/>
</dbReference>
<dbReference type="InterPro" id="IPR054422">
    <property type="entry name" value="TetR-like_HI_0893_C"/>
</dbReference>
<sequence>MKLKDDRKVTQIFQSALKLVAKKGLSGVTMGDISREAGIATGTLYVYFKGKDELINALFAACRENSVQVSFKGYNPQLPFKPGFKNIWLNILRYKLQHFEEVIFMEQCYHSPFITADTREKAQQLSAPFYALMERGQKEQLIKQTDTGLLLTFMLGAMNELVKQTHYSGITLNRSRINSTFDLCWDALKA</sequence>
<dbReference type="PRINTS" id="PR00455">
    <property type="entry name" value="HTHTETR"/>
</dbReference>
<dbReference type="InterPro" id="IPR009057">
    <property type="entry name" value="Homeodomain-like_sf"/>
</dbReference>
<dbReference type="AlphaFoldDB" id="A0A1I0SDF6"/>